<keyword evidence="4" id="KW-1185">Reference proteome</keyword>
<dbReference type="PANTHER" id="PTHR30349:SF64">
    <property type="entry name" value="PROPHAGE INTEGRASE INTD-RELATED"/>
    <property type="match status" value="1"/>
</dbReference>
<dbReference type="SUPFAM" id="SSF56349">
    <property type="entry name" value="DNA breaking-rejoining enzymes"/>
    <property type="match status" value="1"/>
</dbReference>
<evidence type="ECO:0000313" key="4">
    <source>
        <dbReference type="Proteomes" id="UP001596023"/>
    </source>
</evidence>
<name>A0ABV9KZN7_9BACT</name>
<dbReference type="PANTHER" id="PTHR30349">
    <property type="entry name" value="PHAGE INTEGRASE-RELATED"/>
    <property type="match status" value="1"/>
</dbReference>
<proteinExistence type="predicted"/>
<comment type="caution">
    <text evidence="3">The sequence shown here is derived from an EMBL/GenBank/DDBJ whole genome shotgun (WGS) entry which is preliminary data.</text>
</comment>
<dbReference type="InterPro" id="IPR050090">
    <property type="entry name" value="Tyrosine_recombinase_XerCD"/>
</dbReference>
<gene>
    <name evidence="3" type="ORF">ACFO6W_18745</name>
</gene>
<sequence length="297" mass="35546">MYAEFYHLKKLDDFFIQEGITEISFSRDQAIKWRQRLEGETEKTQYYRVNTTKRFFEYLFIQGFPVFQLRDTKCPKTDFIPHIYTDEEIEKYFLALDNYVSVQNRRHNIQLSVLFRIMFCCGTRMTETITIHKKDIDLDEGIIKLSETKNSKERYVVMSSSLLDLMRSFADKTFYDLSDDDYIFRSLYRRHISASIIAEIHHKVLQHADIPNCGSGRYGKRVHDWRHTFAVRSFKQLIDSGMDMYVALPIMSAYLGHNNIYSTERYLRLTISLYPYLTEKLEKSLDEIFEKNDYEKN</sequence>
<dbReference type="InterPro" id="IPR002104">
    <property type="entry name" value="Integrase_catalytic"/>
</dbReference>
<accession>A0ABV9KZN7</accession>
<keyword evidence="1" id="KW-0233">DNA recombination</keyword>
<reference evidence="4" key="1">
    <citation type="journal article" date="2019" name="Int. J. Syst. Evol. Microbiol.">
        <title>The Global Catalogue of Microorganisms (GCM) 10K type strain sequencing project: providing services to taxonomists for standard genome sequencing and annotation.</title>
        <authorList>
            <consortium name="The Broad Institute Genomics Platform"/>
            <consortium name="The Broad Institute Genome Sequencing Center for Infectious Disease"/>
            <person name="Wu L."/>
            <person name="Ma J."/>
        </authorList>
    </citation>
    <scope>NUCLEOTIDE SEQUENCE [LARGE SCALE GENOMIC DNA]</scope>
    <source>
        <strain evidence="4">CCUG 66188</strain>
    </source>
</reference>
<dbReference type="Gene3D" id="1.10.443.10">
    <property type="entry name" value="Intergrase catalytic core"/>
    <property type="match status" value="1"/>
</dbReference>
<dbReference type="RefSeq" id="WP_379999232.1">
    <property type="nucleotide sequence ID" value="NZ_JBHSGN010000115.1"/>
</dbReference>
<evidence type="ECO:0000259" key="2">
    <source>
        <dbReference type="PROSITE" id="PS51898"/>
    </source>
</evidence>
<dbReference type="InterPro" id="IPR013762">
    <property type="entry name" value="Integrase-like_cat_sf"/>
</dbReference>
<feature type="domain" description="Tyr recombinase" evidence="2">
    <location>
        <begin position="79"/>
        <end position="287"/>
    </location>
</feature>
<dbReference type="Proteomes" id="UP001596023">
    <property type="component" value="Unassembled WGS sequence"/>
</dbReference>
<evidence type="ECO:0000313" key="3">
    <source>
        <dbReference type="EMBL" id="MFC4675730.1"/>
    </source>
</evidence>
<evidence type="ECO:0000256" key="1">
    <source>
        <dbReference type="ARBA" id="ARBA00023172"/>
    </source>
</evidence>
<dbReference type="PROSITE" id="PS51898">
    <property type="entry name" value="TYR_RECOMBINASE"/>
    <property type="match status" value="1"/>
</dbReference>
<protein>
    <submittedName>
        <fullName evidence="3">Tyrosine-type recombinase/integrase</fullName>
    </submittedName>
</protein>
<organism evidence="3 4">
    <name type="scientific">Dysgonomonas termitidis</name>
    <dbReference type="NCBI Taxonomy" id="1516126"/>
    <lineage>
        <taxon>Bacteria</taxon>
        <taxon>Pseudomonadati</taxon>
        <taxon>Bacteroidota</taxon>
        <taxon>Bacteroidia</taxon>
        <taxon>Bacteroidales</taxon>
        <taxon>Dysgonomonadaceae</taxon>
        <taxon>Dysgonomonas</taxon>
    </lineage>
</organism>
<dbReference type="Pfam" id="PF00589">
    <property type="entry name" value="Phage_integrase"/>
    <property type="match status" value="1"/>
</dbReference>
<dbReference type="EMBL" id="JBHSGN010000115">
    <property type="protein sequence ID" value="MFC4675730.1"/>
    <property type="molecule type" value="Genomic_DNA"/>
</dbReference>
<dbReference type="InterPro" id="IPR011010">
    <property type="entry name" value="DNA_brk_join_enz"/>
</dbReference>